<evidence type="ECO:0000313" key="9">
    <source>
        <dbReference type="EMBL" id="CRZ11105.1"/>
    </source>
</evidence>
<dbReference type="AlphaFoldDB" id="A0A0H5RAC5"/>
<keyword evidence="4" id="KW-0931">ER-Golgi transport</keyword>
<reference evidence="9" key="1">
    <citation type="submission" date="2015-04" db="EMBL/GenBank/DDBJ databases">
        <title>The genome sequence of the plant pathogenic Rhizarian Plasmodiophora brassicae reveals insights in its biotrophic life cycle and the origin of chitin synthesis.</title>
        <authorList>
            <person name="Schwelm A."/>
            <person name="Fogelqvist J."/>
            <person name="Knaust A."/>
            <person name="Julke S."/>
            <person name="Lilja T."/>
            <person name="Dhandapani V."/>
            <person name="Bonilla-Rosso G."/>
            <person name="Karlsson M."/>
            <person name="Shevchenko A."/>
            <person name="Choi S.R."/>
            <person name="Kim H.G."/>
            <person name="Park J.Y."/>
            <person name="Lim Y.P."/>
            <person name="Ludwig-Muller J."/>
            <person name="Dixelius C."/>
        </authorList>
    </citation>
    <scope>NUCLEOTIDE SEQUENCE</scope>
    <source>
        <tissue evidence="9">Potato root galls</tissue>
    </source>
</reference>
<dbReference type="InterPro" id="IPR011990">
    <property type="entry name" value="TPR-like_helical_dom_sf"/>
</dbReference>
<evidence type="ECO:0000256" key="7">
    <source>
        <dbReference type="ARBA" id="ARBA00040047"/>
    </source>
</evidence>
<protein>
    <recommendedName>
        <fullName evidence="7">Gamma-soluble NSF attachment protein</fullName>
    </recommendedName>
    <alternativeName>
        <fullName evidence="8">N-ethylmaleimide-sensitive factor attachment protein gamma</fullName>
    </alternativeName>
</protein>
<keyword evidence="3" id="KW-0813">Transport</keyword>
<dbReference type="GO" id="GO:0031201">
    <property type="term" value="C:SNARE complex"/>
    <property type="evidence" value="ECO:0007669"/>
    <property type="project" value="TreeGrafter"/>
</dbReference>
<keyword evidence="5" id="KW-0653">Protein transport</keyword>
<evidence type="ECO:0000256" key="3">
    <source>
        <dbReference type="ARBA" id="ARBA00022448"/>
    </source>
</evidence>
<dbReference type="GO" id="GO:0019905">
    <property type="term" value="F:syntaxin binding"/>
    <property type="evidence" value="ECO:0007669"/>
    <property type="project" value="TreeGrafter"/>
</dbReference>
<organism evidence="9">
    <name type="scientific">Spongospora subterranea</name>
    <dbReference type="NCBI Taxonomy" id="70186"/>
    <lineage>
        <taxon>Eukaryota</taxon>
        <taxon>Sar</taxon>
        <taxon>Rhizaria</taxon>
        <taxon>Endomyxa</taxon>
        <taxon>Phytomyxea</taxon>
        <taxon>Plasmodiophorida</taxon>
        <taxon>Plasmodiophoridae</taxon>
        <taxon>Spongospora</taxon>
    </lineage>
</organism>
<dbReference type="GO" id="GO:0006886">
    <property type="term" value="P:intracellular protein transport"/>
    <property type="evidence" value="ECO:0007669"/>
    <property type="project" value="InterPro"/>
</dbReference>
<comment type="similarity">
    <text evidence="2">Belongs to the SNAP family.</text>
</comment>
<dbReference type="EMBL" id="HACM01010663">
    <property type="protein sequence ID" value="CRZ11105.1"/>
    <property type="molecule type" value="Transcribed_RNA"/>
</dbReference>
<sequence length="310" mass="33960">MSGSGSMASDADGAALMKKAEKAHTKTVFNWTADWASALMYYEQAANAFRKDISIKGHCNMVEALRQASNAAEQLSNANTAAKHLGTAAAACFKIGDKVQAVELLRSSAKLYHENTQARKAAEDLSKAAGWVRDENPDLAVKLYEQACEIYDIEDQVQMAADVYKIAVSFLARENRLDDAVKFLMKQNKGLSKHIGKFAEAFYKNCLSVCILYLSLRDTSHAINALQEFQSVAPDFSNSSEYMCASGLVSAFENCDVDALVKAKSDRTLSYIDNQIARLVRDLAIDDDAREAAKKVTQPNLAEGDEVDLT</sequence>
<evidence type="ECO:0000256" key="6">
    <source>
        <dbReference type="ARBA" id="ARBA00023136"/>
    </source>
</evidence>
<evidence type="ECO:0000256" key="2">
    <source>
        <dbReference type="ARBA" id="ARBA00010050"/>
    </source>
</evidence>
<dbReference type="Pfam" id="PF14938">
    <property type="entry name" value="SNAP"/>
    <property type="match status" value="1"/>
</dbReference>
<evidence type="ECO:0000256" key="1">
    <source>
        <dbReference type="ARBA" id="ARBA00004170"/>
    </source>
</evidence>
<dbReference type="SUPFAM" id="SSF48452">
    <property type="entry name" value="TPR-like"/>
    <property type="match status" value="1"/>
</dbReference>
<dbReference type="GO" id="GO:0005483">
    <property type="term" value="F:soluble NSF attachment protein activity"/>
    <property type="evidence" value="ECO:0007669"/>
    <property type="project" value="TreeGrafter"/>
</dbReference>
<comment type="subcellular location">
    <subcellularLocation>
        <location evidence="1">Membrane</location>
        <topology evidence="1">Peripheral membrane protein</topology>
    </subcellularLocation>
</comment>
<proteinExistence type="inferred from homology"/>
<dbReference type="Gene3D" id="1.25.40.10">
    <property type="entry name" value="Tetratricopeptide repeat domain"/>
    <property type="match status" value="1"/>
</dbReference>
<dbReference type="PANTHER" id="PTHR13768">
    <property type="entry name" value="SOLUBLE NSF ATTACHMENT PROTEIN SNAP"/>
    <property type="match status" value="1"/>
</dbReference>
<evidence type="ECO:0000256" key="8">
    <source>
        <dbReference type="ARBA" id="ARBA00042485"/>
    </source>
</evidence>
<evidence type="ECO:0000256" key="5">
    <source>
        <dbReference type="ARBA" id="ARBA00022927"/>
    </source>
</evidence>
<dbReference type="InterPro" id="IPR000744">
    <property type="entry name" value="NSF_attach"/>
</dbReference>
<dbReference type="GO" id="GO:0005774">
    <property type="term" value="C:vacuolar membrane"/>
    <property type="evidence" value="ECO:0007669"/>
    <property type="project" value="TreeGrafter"/>
</dbReference>
<name>A0A0H5RAC5_9EUKA</name>
<dbReference type="PANTHER" id="PTHR13768:SF2">
    <property type="entry name" value="GAMMA-SOLUBLE NSF ATTACHMENT PROTEIN"/>
    <property type="match status" value="1"/>
</dbReference>
<dbReference type="GO" id="GO:0016192">
    <property type="term" value="P:vesicle-mediated transport"/>
    <property type="evidence" value="ECO:0007669"/>
    <property type="project" value="UniProtKB-KW"/>
</dbReference>
<evidence type="ECO:0000256" key="4">
    <source>
        <dbReference type="ARBA" id="ARBA00022892"/>
    </source>
</evidence>
<keyword evidence="6" id="KW-0472">Membrane</keyword>
<accession>A0A0H5RAC5</accession>